<evidence type="ECO:0000313" key="2">
    <source>
        <dbReference type="Proteomes" id="UP000828941"/>
    </source>
</evidence>
<proteinExistence type="predicted"/>
<keyword evidence="2" id="KW-1185">Reference proteome</keyword>
<comment type="caution">
    <text evidence="1">The sequence shown here is derived from an EMBL/GenBank/DDBJ whole genome shotgun (WGS) entry which is preliminary data.</text>
</comment>
<sequence length="934" mass="104448">MSIPESGILAIRGYELCLIRCALTPSPSGYRSQSQYSDQTFTAGDHIHGLTSDVLASIETGSYLEVLNSNASRFVFRISHDSPLSCSNSVDSADCVYSELLERVESFISDNSANDAEKACRVILVMCIAVAALLGFIQCNITGPLSGLPRCPLLPQEFRCDEFEEWDNWARNQLMSAGSDLLGKFSNLQYIVFAKMLLMKMKDLLFEGTFSSVIGIRSLAWWLARILLLQQRILDERSSSLFDLLHVYMGEAVEQFGTSEKVTSYWTASLHDGECLGIVSMVHLEAGIMEYAYGRVDSCRIHFESAEMAAGLQLSVTGVLGFRTVHQVEPKAQMVLITNRSASNSADGCPLTSTGAQTCDPSTGEANTHSLQPKNCEASDILMIPKLLTHDDESGSRSQGMENGVDATAPLTAFQQAVILACCLLIEKSSQQDEMQRWDMAPYVEAIDSQYSSYFIIRCFCDILRIRWESSRSRTRERALMMMEKLVQRIYESSPSVVERIPLCYSVYMPCIPALRKEYGELLVRCGLIGEAIKVFEDLELWDNLIYCYCLLEKKATAVELIKKRLTERPNDPKLWCSLGDTTTNDICYEKALEVSNNRSARAKRSLARSAYNRGDYETSKILWESAMSMNSLYPDGWFALGAAALKARDIGKALDGFTRAVQLDPENGEAWNNIACLHMIKKKSKEAFIAFKEALKFKRNSWQLWENFNHVAVDVGNISQALEGVQTVLELTNNKRVDTELLERIMAEVERRVSPSISVSPVTSDNLHGRDSSCFAESESEPIEQGSGLSIAGRSRETEQLIFLLGKVLQQIVRSGSGDGAAIWGLYARWHKINGDLLMCSEALLKQVRSLQGSDTWKDRDRFSKFAKASLELCKVYMEISSSTGSRKELFTAEMHLKNIIKQAQSFSDTEEFKDLQACYDQVKIQLQSNSTP</sequence>
<evidence type="ECO:0000313" key="1">
    <source>
        <dbReference type="EMBL" id="KAI4336436.1"/>
    </source>
</evidence>
<organism evidence="1 2">
    <name type="scientific">Bauhinia variegata</name>
    <name type="common">Purple orchid tree</name>
    <name type="synonym">Phanera variegata</name>
    <dbReference type="NCBI Taxonomy" id="167791"/>
    <lineage>
        <taxon>Eukaryota</taxon>
        <taxon>Viridiplantae</taxon>
        <taxon>Streptophyta</taxon>
        <taxon>Embryophyta</taxon>
        <taxon>Tracheophyta</taxon>
        <taxon>Spermatophyta</taxon>
        <taxon>Magnoliopsida</taxon>
        <taxon>eudicotyledons</taxon>
        <taxon>Gunneridae</taxon>
        <taxon>Pentapetalae</taxon>
        <taxon>rosids</taxon>
        <taxon>fabids</taxon>
        <taxon>Fabales</taxon>
        <taxon>Fabaceae</taxon>
        <taxon>Cercidoideae</taxon>
        <taxon>Cercideae</taxon>
        <taxon>Bauhiniinae</taxon>
        <taxon>Bauhinia</taxon>
    </lineage>
</organism>
<reference evidence="1 2" key="1">
    <citation type="journal article" date="2022" name="DNA Res.">
        <title>Chromosomal-level genome assembly of the orchid tree Bauhinia variegata (Leguminosae; Cercidoideae) supports the allotetraploid origin hypothesis of Bauhinia.</title>
        <authorList>
            <person name="Zhong Y."/>
            <person name="Chen Y."/>
            <person name="Zheng D."/>
            <person name="Pang J."/>
            <person name="Liu Y."/>
            <person name="Luo S."/>
            <person name="Meng S."/>
            <person name="Qian L."/>
            <person name="Wei D."/>
            <person name="Dai S."/>
            <person name="Zhou R."/>
        </authorList>
    </citation>
    <scope>NUCLEOTIDE SEQUENCE [LARGE SCALE GENOMIC DNA]</scope>
    <source>
        <strain evidence="1">BV-YZ2020</strain>
    </source>
</reference>
<dbReference type="EMBL" id="CM039431">
    <property type="protein sequence ID" value="KAI4336436.1"/>
    <property type="molecule type" value="Genomic_DNA"/>
</dbReference>
<name>A0ACB9NMR0_BAUVA</name>
<protein>
    <submittedName>
        <fullName evidence="1">Uncharacterized protein</fullName>
    </submittedName>
</protein>
<accession>A0ACB9NMR0</accession>
<dbReference type="Proteomes" id="UP000828941">
    <property type="component" value="Chromosome 6"/>
</dbReference>
<gene>
    <name evidence="1" type="ORF">L6164_014965</name>
</gene>